<accession>A0A9Q8PDM5</accession>
<keyword evidence="2" id="KW-1185">Reference proteome</keyword>
<gene>
    <name evidence="1" type="ORF">CLAFUR5_10637</name>
</gene>
<dbReference type="RefSeq" id="XP_047764858.1">
    <property type="nucleotide sequence ID" value="XM_047909785.1"/>
</dbReference>
<dbReference type="EMBL" id="CP090169">
    <property type="protein sequence ID" value="UJO20492.1"/>
    <property type="molecule type" value="Genomic_DNA"/>
</dbReference>
<protein>
    <submittedName>
        <fullName evidence="1">Uncharacterized protein</fullName>
    </submittedName>
</protein>
<reference evidence="1" key="2">
    <citation type="journal article" date="2022" name="Microb. Genom.">
        <title>A chromosome-scale genome assembly of the tomato pathogen Cladosporium fulvum reveals a compartmentalized genome architecture and the presence of a dispensable chromosome.</title>
        <authorList>
            <person name="Zaccaron A.Z."/>
            <person name="Chen L.H."/>
            <person name="Samaras A."/>
            <person name="Stergiopoulos I."/>
        </authorList>
    </citation>
    <scope>NUCLEOTIDE SEQUENCE</scope>
    <source>
        <strain evidence="1">Race5_Kim</strain>
    </source>
</reference>
<evidence type="ECO:0000313" key="1">
    <source>
        <dbReference type="EMBL" id="UJO20492.1"/>
    </source>
</evidence>
<proteinExistence type="predicted"/>
<dbReference type="OrthoDB" id="10568748at2759"/>
<reference evidence="1" key="1">
    <citation type="submission" date="2021-12" db="EMBL/GenBank/DDBJ databases">
        <authorList>
            <person name="Zaccaron A."/>
            <person name="Stergiopoulos I."/>
        </authorList>
    </citation>
    <scope>NUCLEOTIDE SEQUENCE</scope>
    <source>
        <strain evidence="1">Race5_Kim</strain>
    </source>
</reference>
<evidence type="ECO:0000313" key="2">
    <source>
        <dbReference type="Proteomes" id="UP000756132"/>
    </source>
</evidence>
<organism evidence="1 2">
    <name type="scientific">Passalora fulva</name>
    <name type="common">Tomato leaf mold</name>
    <name type="synonym">Cladosporium fulvum</name>
    <dbReference type="NCBI Taxonomy" id="5499"/>
    <lineage>
        <taxon>Eukaryota</taxon>
        <taxon>Fungi</taxon>
        <taxon>Dikarya</taxon>
        <taxon>Ascomycota</taxon>
        <taxon>Pezizomycotina</taxon>
        <taxon>Dothideomycetes</taxon>
        <taxon>Dothideomycetidae</taxon>
        <taxon>Mycosphaerellales</taxon>
        <taxon>Mycosphaerellaceae</taxon>
        <taxon>Fulvia</taxon>
    </lineage>
</organism>
<dbReference type="AlphaFoldDB" id="A0A9Q8PDM5"/>
<name>A0A9Q8PDM5_PASFU</name>
<sequence length="182" mass="19523">MCSTGGLQLLNPASLSENHSPRNREITNADQDQGYALCYICLCFVASTHLRAPTQRLEAPPDQHSGNADTAVLRDNATIEAGVEDARNVYSLSTFYWCSPGLQNNAASAPTPRSSETVIHKPLQSSSGILSSTMQSSPMPPGLPPAAYFDSSNTDLRTAARRSVVHGQATPVALPLPTHHRR</sequence>
<dbReference type="Proteomes" id="UP000756132">
    <property type="component" value="Chromosome 7"/>
</dbReference>
<dbReference type="GeneID" id="71990515"/>
<dbReference type="KEGG" id="ffu:CLAFUR5_10637"/>